<evidence type="ECO:0000313" key="3">
    <source>
        <dbReference type="Proteomes" id="UP000193925"/>
    </source>
</evidence>
<dbReference type="Proteomes" id="UP000193925">
    <property type="component" value="Chromosome AFERRI"/>
</dbReference>
<evidence type="ECO:0000313" key="2">
    <source>
        <dbReference type="EMBL" id="SMH65498.1"/>
    </source>
</evidence>
<name>A0A060UTL5_9PROT</name>
<keyword evidence="3" id="KW-1185">Reference proteome</keyword>
<evidence type="ECO:0000313" key="1">
    <source>
        <dbReference type="EMBL" id="CDQ11942.1"/>
    </source>
</evidence>
<reference evidence="1" key="1">
    <citation type="submission" date="2014-03" db="EMBL/GenBank/DDBJ databases">
        <authorList>
            <person name="Genoscope - CEA"/>
        </authorList>
    </citation>
    <scope>NUCLEOTIDE SEQUENCE [LARGE SCALE GENOMIC DNA]</scope>
    <source>
        <strain evidence="1">CF27</strain>
    </source>
</reference>
<proteinExistence type="predicted"/>
<reference evidence="2 3" key="3">
    <citation type="submission" date="2017-03" db="EMBL/GenBank/DDBJ databases">
        <authorList>
            <person name="Regsiter A."/>
            <person name="William W."/>
        </authorList>
    </citation>
    <scope>NUCLEOTIDE SEQUENCE [LARGE SCALE GENOMIC DNA]</scope>
    <source>
        <strain evidence="2">PRJEB5721</strain>
    </source>
</reference>
<dbReference type="RefSeq" id="WP_035195201.1">
    <property type="nucleotide sequence ID" value="NZ_CCCS020000057.1"/>
</dbReference>
<dbReference type="EMBL" id="LT841305">
    <property type="protein sequence ID" value="SMH65498.1"/>
    <property type="molecule type" value="Genomic_DNA"/>
</dbReference>
<gene>
    <name evidence="2" type="ORF">AFERRI_20280</name>
    <name evidence="1" type="ORF">AFERRI_600168</name>
</gene>
<accession>A0A060UTL5</accession>
<dbReference type="EMBL" id="CCCS020000057">
    <property type="protein sequence ID" value="CDQ11942.1"/>
    <property type="molecule type" value="Genomic_DNA"/>
</dbReference>
<organism evidence="1">
    <name type="scientific">Acidithiobacillus ferrivorans</name>
    <dbReference type="NCBI Taxonomy" id="160808"/>
    <lineage>
        <taxon>Bacteria</taxon>
        <taxon>Pseudomonadati</taxon>
        <taxon>Pseudomonadota</taxon>
        <taxon>Acidithiobacillia</taxon>
        <taxon>Acidithiobacillales</taxon>
        <taxon>Acidithiobacillaceae</taxon>
        <taxon>Acidithiobacillus</taxon>
    </lineage>
</organism>
<reference evidence="1" key="2">
    <citation type="submission" date="2014-07" db="EMBL/GenBank/DDBJ databases">
        <title>Initial genome analysis of the psychrotolerant acidophile Acidithiobacillus ferrivorans CF27: insights into iron and sulfur oxidation pathways and into biofilm formation.</title>
        <authorList>
            <person name="Talla E."/>
            <person name="Hedrich S."/>
            <person name="Mangenot S."/>
            <person name="Ji B."/>
            <person name="Johnson D.B."/>
            <person name="Barbe V."/>
            <person name="Bonnefoy V."/>
        </authorList>
    </citation>
    <scope>NUCLEOTIDE SEQUENCE [LARGE SCALE GENOMIC DNA]</scope>
    <source>
        <strain evidence="1">CF27</strain>
    </source>
</reference>
<dbReference type="AlphaFoldDB" id="A0A060UTL5"/>
<protein>
    <submittedName>
        <fullName evidence="1">Uncharacterized protein</fullName>
    </submittedName>
</protein>
<sequence>MEEDALSHLPKGLEYLAKITAETHQKVADFASANPLPPELNGLVEELDAIRDLSRKLLADLDVVEYGAKRLRKGY</sequence>